<reference evidence="8 9" key="1">
    <citation type="submission" date="2014-10" db="EMBL/GenBank/DDBJ databases">
        <title>Draft genome of anammox bacterium scalindua brodae, obtained using differential coverage binning of sequence data from two enrichment reactors.</title>
        <authorList>
            <person name="Speth D.R."/>
            <person name="Russ L."/>
            <person name="Kartal B."/>
            <person name="Op den Camp H.J."/>
            <person name="Dutilh B.E."/>
            <person name="Jetten M.S."/>
        </authorList>
    </citation>
    <scope>NUCLEOTIDE SEQUENCE [LARGE SCALE GENOMIC DNA]</scope>
    <source>
        <strain evidence="8">RU1</strain>
    </source>
</reference>
<dbReference type="EMBL" id="JRYO01000061">
    <property type="protein sequence ID" value="KHE93323.1"/>
    <property type="molecule type" value="Genomic_DNA"/>
</dbReference>
<dbReference type="InterPro" id="IPR006638">
    <property type="entry name" value="Elp3/MiaA/NifB-like_rSAM"/>
</dbReference>
<evidence type="ECO:0000313" key="8">
    <source>
        <dbReference type="EMBL" id="KHE93323.1"/>
    </source>
</evidence>
<dbReference type="InterPro" id="IPR023885">
    <property type="entry name" value="4Fe4S-binding_SPASM_dom"/>
</dbReference>
<evidence type="ECO:0000256" key="3">
    <source>
        <dbReference type="ARBA" id="ARBA00022691"/>
    </source>
</evidence>
<dbReference type="PANTHER" id="PTHR11228">
    <property type="entry name" value="RADICAL SAM DOMAIN PROTEIN"/>
    <property type="match status" value="1"/>
</dbReference>
<evidence type="ECO:0000256" key="4">
    <source>
        <dbReference type="ARBA" id="ARBA00022723"/>
    </source>
</evidence>
<comment type="cofactor">
    <cofactor evidence="1">
        <name>[4Fe-4S] cluster</name>
        <dbReference type="ChEBI" id="CHEBI:49883"/>
    </cofactor>
</comment>
<dbReference type="CDD" id="cd21109">
    <property type="entry name" value="SPASM"/>
    <property type="match status" value="1"/>
</dbReference>
<protein>
    <recommendedName>
        <fullName evidence="7">Elp3/MiaA/NifB-like radical SAM core domain-containing protein</fullName>
    </recommendedName>
</protein>
<dbReference type="Pfam" id="PF04055">
    <property type="entry name" value="Radical_SAM"/>
    <property type="match status" value="1"/>
</dbReference>
<dbReference type="InterPro" id="IPR007197">
    <property type="entry name" value="rSAM"/>
</dbReference>
<keyword evidence="3" id="KW-0949">S-adenosyl-L-methionine</keyword>
<dbReference type="InterPro" id="IPR058240">
    <property type="entry name" value="rSAM_sf"/>
</dbReference>
<keyword evidence="2" id="KW-0004">4Fe-4S</keyword>
<name>A0A0B0EQA3_9BACT</name>
<dbReference type="PANTHER" id="PTHR11228:SF34">
    <property type="entry name" value="TUNGSTEN-CONTAINING ALDEHYDE FERREDOXIN OXIDOREDUCTASE COFACTOR MODIFYING PROTEIN"/>
    <property type="match status" value="1"/>
</dbReference>
<dbReference type="Gene3D" id="3.20.20.70">
    <property type="entry name" value="Aldolase class I"/>
    <property type="match status" value="1"/>
</dbReference>
<dbReference type="AlphaFoldDB" id="A0A0B0EQA3"/>
<dbReference type="GO" id="GO:0046872">
    <property type="term" value="F:metal ion binding"/>
    <property type="evidence" value="ECO:0007669"/>
    <property type="project" value="UniProtKB-KW"/>
</dbReference>
<dbReference type="SFLD" id="SFLDG01067">
    <property type="entry name" value="SPASM/twitch_domain_containing"/>
    <property type="match status" value="1"/>
</dbReference>
<dbReference type="GO" id="GO:0051536">
    <property type="term" value="F:iron-sulfur cluster binding"/>
    <property type="evidence" value="ECO:0007669"/>
    <property type="project" value="UniProtKB-KW"/>
</dbReference>
<accession>A0A0B0EQA3</accession>
<dbReference type="SUPFAM" id="SSF102114">
    <property type="entry name" value="Radical SAM enzymes"/>
    <property type="match status" value="1"/>
</dbReference>
<evidence type="ECO:0000256" key="2">
    <source>
        <dbReference type="ARBA" id="ARBA00022485"/>
    </source>
</evidence>
<dbReference type="InterPro" id="IPR050377">
    <property type="entry name" value="Radical_SAM_PqqE_MftC-like"/>
</dbReference>
<feature type="domain" description="Elp3/MiaA/NifB-like radical SAM core" evidence="7">
    <location>
        <begin position="51"/>
        <end position="246"/>
    </location>
</feature>
<organism evidence="8 9">
    <name type="scientific">Candidatus Scalindua brodae</name>
    <dbReference type="NCBI Taxonomy" id="237368"/>
    <lineage>
        <taxon>Bacteria</taxon>
        <taxon>Pseudomonadati</taxon>
        <taxon>Planctomycetota</taxon>
        <taxon>Candidatus Brocadiia</taxon>
        <taxon>Candidatus Brocadiales</taxon>
        <taxon>Candidatus Scalinduaceae</taxon>
        <taxon>Candidatus Scalindua</taxon>
    </lineage>
</organism>
<keyword evidence="6" id="KW-0411">Iron-sulfur</keyword>
<dbReference type="SMART" id="SM00729">
    <property type="entry name" value="Elp3"/>
    <property type="match status" value="1"/>
</dbReference>
<comment type="caution">
    <text evidence="8">The sequence shown here is derived from an EMBL/GenBank/DDBJ whole genome shotgun (WGS) entry which is preliminary data.</text>
</comment>
<evidence type="ECO:0000259" key="7">
    <source>
        <dbReference type="SMART" id="SM00729"/>
    </source>
</evidence>
<gene>
    <name evidence="8" type="ORF">SCABRO_00928</name>
</gene>
<proteinExistence type="predicted"/>
<evidence type="ECO:0000256" key="6">
    <source>
        <dbReference type="ARBA" id="ARBA00023014"/>
    </source>
</evidence>
<dbReference type="InterPro" id="IPR013785">
    <property type="entry name" value="Aldolase_TIM"/>
</dbReference>
<dbReference type="SFLD" id="SFLDG01387">
    <property type="entry name" value="BtrN-like_SPASM_domain_contain"/>
    <property type="match status" value="1"/>
</dbReference>
<evidence type="ECO:0000256" key="1">
    <source>
        <dbReference type="ARBA" id="ARBA00001966"/>
    </source>
</evidence>
<evidence type="ECO:0000313" key="9">
    <source>
        <dbReference type="Proteomes" id="UP000030652"/>
    </source>
</evidence>
<dbReference type="CDD" id="cd01335">
    <property type="entry name" value="Radical_SAM"/>
    <property type="match status" value="1"/>
</dbReference>
<sequence>MIIKNLLKKIPHACLLYFTYIRSITPRKTVNLFFSKVSRRIGSITPSAHPYIAVIDITNICNLRCYHCPTGKKLYGRKPGFIDIDKVKKFMVEYGKYLFVAHLFSWGEPLMNSNVGRIIRLVRSYRVSTTISTNLNTKDKARLEEICESGLDYLIVSIDGATQDVYSRYRVGGKLELVMENLHYIKDYKQRNKLQTPIVEWQYLIFDHNKHEVEAARILATNLVDVFNAKSGIVPKQFHVAWFGTKRCPFLWSNVVLQVDGGIGACCNLIDKEDDFGNLSTDSFKKIWHSKRYKGARSLFSPKLIDRLEPDLKHPCLNCSLVHLQPHLKEYLQKNVHVRSEDIASVHEDDTIAVRYSKDKEPVRTD</sequence>
<evidence type="ECO:0000256" key="5">
    <source>
        <dbReference type="ARBA" id="ARBA00023004"/>
    </source>
</evidence>
<keyword evidence="5" id="KW-0408">Iron</keyword>
<dbReference type="InterPro" id="IPR034391">
    <property type="entry name" value="AdoMet-like_SPASM_containing"/>
</dbReference>
<keyword evidence="4" id="KW-0479">Metal-binding</keyword>
<dbReference type="SFLD" id="SFLDS00029">
    <property type="entry name" value="Radical_SAM"/>
    <property type="match status" value="1"/>
</dbReference>
<dbReference type="Proteomes" id="UP000030652">
    <property type="component" value="Unassembled WGS sequence"/>
</dbReference>
<dbReference type="GO" id="GO:0003824">
    <property type="term" value="F:catalytic activity"/>
    <property type="evidence" value="ECO:0007669"/>
    <property type="project" value="InterPro"/>
</dbReference>
<dbReference type="Pfam" id="PF13186">
    <property type="entry name" value="SPASM"/>
    <property type="match status" value="1"/>
</dbReference>
<dbReference type="eggNOG" id="COG0535">
    <property type="taxonomic scope" value="Bacteria"/>
</dbReference>